<name>A0ABD5S3P8_9EURY</name>
<feature type="non-terminal residue" evidence="2">
    <location>
        <position position="1"/>
    </location>
</feature>
<feature type="compositionally biased region" description="Basic and acidic residues" evidence="1">
    <location>
        <begin position="10"/>
        <end position="20"/>
    </location>
</feature>
<dbReference type="EMBL" id="JBHSWU010001038">
    <property type="protein sequence ID" value="MFC6726329.1"/>
    <property type="molecule type" value="Genomic_DNA"/>
</dbReference>
<comment type="caution">
    <text evidence="2">The sequence shown here is derived from an EMBL/GenBank/DDBJ whole genome shotgun (WGS) entry which is preliminary data.</text>
</comment>
<reference evidence="2 3" key="1">
    <citation type="journal article" date="2019" name="Int. J. Syst. Evol. Microbiol.">
        <title>The Global Catalogue of Microorganisms (GCM) 10K type strain sequencing project: providing services to taxonomists for standard genome sequencing and annotation.</title>
        <authorList>
            <consortium name="The Broad Institute Genomics Platform"/>
            <consortium name="The Broad Institute Genome Sequencing Center for Infectious Disease"/>
            <person name="Wu L."/>
            <person name="Ma J."/>
        </authorList>
    </citation>
    <scope>NUCLEOTIDE SEQUENCE [LARGE SCALE GENOMIC DNA]</scope>
    <source>
        <strain evidence="2 3">NBRC 111368</strain>
    </source>
</reference>
<accession>A0ABD5S3P8</accession>
<dbReference type="Proteomes" id="UP001596328">
    <property type="component" value="Unassembled WGS sequence"/>
</dbReference>
<evidence type="ECO:0000313" key="3">
    <source>
        <dbReference type="Proteomes" id="UP001596328"/>
    </source>
</evidence>
<organism evidence="2 3">
    <name type="scientific">Halobium palmae</name>
    <dbReference type="NCBI Taxonomy" id="1776492"/>
    <lineage>
        <taxon>Archaea</taxon>
        <taxon>Methanobacteriati</taxon>
        <taxon>Methanobacteriota</taxon>
        <taxon>Stenosarchaea group</taxon>
        <taxon>Halobacteria</taxon>
        <taxon>Halobacteriales</taxon>
        <taxon>Haloferacaceae</taxon>
        <taxon>Halobium</taxon>
    </lineage>
</organism>
<keyword evidence="3" id="KW-1185">Reference proteome</keyword>
<feature type="region of interest" description="Disordered" evidence="1">
    <location>
        <begin position="1"/>
        <end position="33"/>
    </location>
</feature>
<gene>
    <name evidence="2" type="ORF">ACFQE1_18575</name>
</gene>
<evidence type="ECO:0000313" key="2">
    <source>
        <dbReference type="EMBL" id="MFC6726329.1"/>
    </source>
</evidence>
<evidence type="ECO:0000256" key="1">
    <source>
        <dbReference type="SAM" id="MobiDB-lite"/>
    </source>
</evidence>
<sequence length="69" mass="7230">ETTQGTATARRTEAAAERATDQWNESTGSGIADVRADGPFSIESIASLGALGSVGAYLAHRYATRNEDE</sequence>
<protein>
    <submittedName>
        <fullName evidence="2">Uncharacterized protein</fullName>
    </submittedName>
</protein>
<dbReference type="AlphaFoldDB" id="A0ABD5S3P8"/>
<proteinExistence type="predicted"/>